<dbReference type="AlphaFoldDB" id="A0A9K3N6A6"/>
<sequence length="103" mass="11775">MNHGFGPETRSYNWYQSHGARFSKSNRLLSHMCSRSVILVIFVQEEKLGENEKNSDLNPNIQICAETSVGILCFSPKYSSYHHQKSYTKCFYTNLGSNNTLCS</sequence>
<name>A0A9K3N6A6_HELAN</name>
<evidence type="ECO:0000313" key="1">
    <source>
        <dbReference type="EMBL" id="KAF5788405.1"/>
    </source>
</evidence>
<dbReference type="Proteomes" id="UP000215914">
    <property type="component" value="Unassembled WGS sequence"/>
</dbReference>
<organism evidence="1 2">
    <name type="scientific">Helianthus annuus</name>
    <name type="common">Common sunflower</name>
    <dbReference type="NCBI Taxonomy" id="4232"/>
    <lineage>
        <taxon>Eukaryota</taxon>
        <taxon>Viridiplantae</taxon>
        <taxon>Streptophyta</taxon>
        <taxon>Embryophyta</taxon>
        <taxon>Tracheophyta</taxon>
        <taxon>Spermatophyta</taxon>
        <taxon>Magnoliopsida</taxon>
        <taxon>eudicotyledons</taxon>
        <taxon>Gunneridae</taxon>
        <taxon>Pentapetalae</taxon>
        <taxon>asterids</taxon>
        <taxon>campanulids</taxon>
        <taxon>Asterales</taxon>
        <taxon>Asteraceae</taxon>
        <taxon>Asteroideae</taxon>
        <taxon>Heliantheae alliance</taxon>
        <taxon>Heliantheae</taxon>
        <taxon>Helianthus</taxon>
    </lineage>
</organism>
<gene>
    <name evidence="1" type="ORF">HanXRQr2_Chr10g0463651</name>
</gene>
<proteinExistence type="predicted"/>
<reference evidence="1" key="2">
    <citation type="submission" date="2020-06" db="EMBL/GenBank/DDBJ databases">
        <title>Helianthus annuus Genome sequencing and assembly Release 2.</title>
        <authorList>
            <person name="Gouzy J."/>
            <person name="Langlade N."/>
            <person name="Munos S."/>
        </authorList>
    </citation>
    <scope>NUCLEOTIDE SEQUENCE</scope>
    <source>
        <tissue evidence="1">Leaves</tissue>
    </source>
</reference>
<protein>
    <submittedName>
        <fullName evidence="1">Uncharacterized protein</fullName>
    </submittedName>
</protein>
<accession>A0A9K3N6A6</accession>
<comment type="caution">
    <text evidence="1">The sequence shown here is derived from an EMBL/GenBank/DDBJ whole genome shotgun (WGS) entry which is preliminary data.</text>
</comment>
<dbReference type="Gramene" id="mRNA:HanXRQr2_Chr10g0463651">
    <property type="protein sequence ID" value="CDS:HanXRQr2_Chr10g0463651.1"/>
    <property type="gene ID" value="HanXRQr2_Chr10g0463651"/>
</dbReference>
<dbReference type="EMBL" id="MNCJ02000325">
    <property type="protein sequence ID" value="KAF5788405.1"/>
    <property type="molecule type" value="Genomic_DNA"/>
</dbReference>
<keyword evidence="2" id="KW-1185">Reference proteome</keyword>
<evidence type="ECO:0000313" key="2">
    <source>
        <dbReference type="Proteomes" id="UP000215914"/>
    </source>
</evidence>
<reference evidence="1" key="1">
    <citation type="journal article" date="2017" name="Nature">
        <title>The sunflower genome provides insights into oil metabolism, flowering and Asterid evolution.</title>
        <authorList>
            <person name="Badouin H."/>
            <person name="Gouzy J."/>
            <person name="Grassa C.J."/>
            <person name="Murat F."/>
            <person name="Staton S.E."/>
            <person name="Cottret L."/>
            <person name="Lelandais-Briere C."/>
            <person name="Owens G.L."/>
            <person name="Carrere S."/>
            <person name="Mayjonade B."/>
            <person name="Legrand L."/>
            <person name="Gill N."/>
            <person name="Kane N.C."/>
            <person name="Bowers J.E."/>
            <person name="Hubner S."/>
            <person name="Bellec A."/>
            <person name="Berard A."/>
            <person name="Berges H."/>
            <person name="Blanchet N."/>
            <person name="Boniface M.C."/>
            <person name="Brunel D."/>
            <person name="Catrice O."/>
            <person name="Chaidir N."/>
            <person name="Claudel C."/>
            <person name="Donnadieu C."/>
            <person name="Faraut T."/>
            <person name="Fievet G."/>
            <person name="Helmstetter N."/>
            <person name="King M."/>
            <person name="Knapp S.J."/>
            <person name="Lai Z."/>
            <person name="Le Paslier M.C."/>
            <person name="Lippi Y."/>
            <person name="Lorenzon L."/>
            <person name="Mandel J.R."/>
            <person name="Marage G."/>
            <person name="Marchand G."/>
            <person name="Marquand E."/>
            <person name="Bret-Mestries E."/>
            <person name="Morien E."/>
            <person name="Nambeesan S."/>
            <person name="Nguyen T."/>
            <person name="Pegot-Espagnet P."/>
            <person name="Pouilly N."/>
            <person name="Raftis F."/>
            <person name="Sallet E."/>
            <person name="Schiex T."/>
            <person name="Thomas J."/>
            <person name="Vandecasteele C."/>
            <person name="Vares D."/>
            <person name="Vear F."/>
            <person name="Vautrin S."/>
            <person name="Crespi M."/>
            <person name="Mangin B."/>
            <person name="Burke J.M."/>
            <person name="Salse J."/>
            <person name="Munos S."/>
            <person name="Vincourt P."/>
            <person name="Rieseberg L.H."/>
            <person name="Langlade N.B."/>
        </authorList>
    </citation>
    <scope>NUCLEOTIDE SEQUENCE</scope>
    <source>
        <tissue evidence="1">Leaves</tissue>
    </source>
</reference>